<dbReference type="FunFam" id="1.10.390.10:FF:000006">
    <property type="entry name" value="Puromycin-sensitive aminopeptidase"/>
    <property type="match status" value="1"/>
</dbReference>
<dbReference type="Gene3D" id="2.60.40.1730">
    <property type="entry name" value="tricorn interacting facor f3 domain"/>
    <property type="match status" value="1"/>
</dbReference>
<dbReference type="GO" id="GO:0005737">
    <property type="term" value="C:cytoplasm"/>
    <property type="evidence" value="ECO:0007669"/>
    <property type="project" value="TreeGrafter"/>
</dbReference>
<reference evidence="14" key="1">
    <citation type="journal article" date="2015" name="Nat. Genet.">
        <title>The genome and transcriptome of the zoonotic hookworm Ancylostoma ceylanicum identify infection-specific gene families.</title>
        <authorList>
            <person name="Schwarz E.M."/>
            <person name="Hu Y."/>
            <person name="Antoshechkin I."/>
            <person name="Miller M.M."/>
            <person name="Sternberg P.W."/>
            <person name="Aroian R.V."/>
        </authorList>
    </citation>
    <scope>NUCLEOTIDE SEQUENCE</scope>
    <source>
        <strain evidence="14">HY135</strain>
    </source>
</reference>
<dbReference type="AlphaFoldDB" id="A0A016V0C3"/>
<comment type="similarity">
    <text evidence="1">Belongs to the peptidase M1 family.</text>
</comment>
<feature type="binding site" evidence="9">
    <location>
        <position position="326"/>
    </location>
    <ligand>
        <name>Zn(2+)</name>
        <dbReference type="ChEBI" id="CHEBI:29105"/>
        <note>catalytic</note>
    </ligand>
</feature>
<dbReference type="GO" id="GO:0016020">
    <property type="term" value="C:membrane"/>
    <property type="evidence" value="ECO:0007669"/>
    <property type="project" value="TreeGrafter"/>
</dbReference>
<dbReference type="PRINTS" id="PR00756">
    <property type="entry name" value="ALADIPTASE"/>
</dbReference>
<evidence type="ECO:0000256" key="10">
    <source>
        <dbReference type="PIRSR" id="PIRSR634016-4"/>
    </source>
</evidence>
<keyword evidence="6 9" id="KW-0862">Zinc</keyword>
<feature type="active site" description="Proton acceptor" evidence="8">
    <location>
        <position position="327"/>
    </location>
</feature>
<feature type="binding site" evidence="9">
    <location>
        <position position="330"/>
    </location>
    <ligand>
        <name>Zn(2+)</name>
        <dbReference type="ChEBI" id="CHEBI:29105"/>
        <note>catalytic</note>
    </ligand>
</feature>
<evidence type="ECO:0000256" key="8">
    <source>
        <dbReference type="PIRSR" id="PIRSR634016-1"/>
    </source>
</evidence>
<dbReference type="Gene3D" id="2.60.40.1910">
    <property type="match status" value="1"/>
</dbReference>
<dbReference type="SUPFAM" id="SSF63737">
    <property type="entry name" value="Leukotriene A4 hydrolase N-terminal domain"/>
    <property type="match status" value="1"/>
</dbReference>
<feature type="binding site" evidence="9">
    <location>
        <position position="349"/>
    </location>
    <ligand>
        <name>Zn(2+)</name>
        <dbReference type="ChEBI" id="CHEBI:29105"/>
        <note>catalytic</note>
    </ligand>
</feature>
<organism evidence="13 14">
    <name type="scientific">Ancylostoma ceylanicum</name>
    <dbReference type="NCBI Taxonomy" id="53326"/>
    <lineage>
        <taxon>Eukaryota</taxon>
        <taxon>Metazoa</taxon>
        <taxon>Ecdysozoa</taxon>
        <taxon>Nematoda</taxon>
        <taxon>Chromadorea</taxon>
        <taxon>Rhabditida</taxon>
        <taxon>Rhabditina</taxon>
        <taxon>Rhabditomorpha</taxon>
        <taxon>Strongyloidea</taxon>
        <taxon>Ancylostomatidae</taxon>
        <taxon>Ancylostomatinae</taxon>
        <taxon>Ancylostoma</taxon>
    </lineage>
</organism>
<dbReference type="InterPro" id="IPR045357">
    <property type="entry name" value="Aminopeptidase_N-like_N"/>
</dbReference>
<gene>
    <name evidence="13" type="primary">Acey_s0021.g376</name>
    <name evidence="13" type="ORF">Y032_0021g376</name>
</gene>
<dbReference type="InterPro" id="IPR001930">
    <property type="entry name" value="Peptidase_M1"/>
</dbReference>
<evidence type="ECO:0000313" key="13">
    <source>
        <dbReference type="EMBL" id="EYC20701.1"/>
    </source>
</evidence>
<dbReference type="PANTHER" id="PTHR11533">
    <property type="entry name" value="PROTEASE M1 ZINC METALLOPROTEASE"/>
    <property type="match status" value="1"/>
</dbReference>
<evidence type="ECO:0000256" key="6">
    <source>
        <dbReference type="ARBA" id="ARBA00022833"/>
    </source>
</evidence>
<dbReference type="GO" id="GO:0070006">
    <property type="term" value="F:metalloaminopeptidase activity"/>
    <property type="evidence" value="ECO:0007669"/>
    <property type="project" value="TreeGrafter"/>
</dbReference>
<feature type="domain" description="Aminopeptidase N-like N-terminal" evidence="12">
    <location>
        <begin position="27"/>
        <end position="220"/>
    </location>
</feature>
<evidence type="ECO:0000256" key="1">
    <source>
        <dbReference type="ARBA" id="ARBA00010136"/>
    </source>
</evidence>
<evidence type="ECO:0000256" key="7">
    <source>
        <dbReference type="ARBA" id="ARBA00023049"/>
    </source>
</evidence>
<dbReference type="GO" id="GO:0042277">
    <property type="term" value="F:peptide binding"/>
    <property type="evidence" value="ECO:0007669"/>
    <property type="project" value="TreeGrafter"/>
</dbReference>
<dbReference type="Pfam" id="PF17900">
    <property type="entry name" value="Peptidase_M1_N"/>
    <property type="match status" value="1"/>
</dbReference>
<evidence type="ECO:0000256" key="9">
    <source>
        <dbReference type="PIRSR" id="PIRSR634016-3"/>
    </source>
</evidence>
<dbReference type="SUPFAM" id="SSF55486">
    <property type="entry name" value="Metalloproteases ('zincins'), catalytic domain"/>
    <property type="match status" value="1"/>
</dbReference>
<comment type="caution">
    <text evidence="13">The sequence shown here is derived from an EMBL/GenBank/DDBJ whole genome shotgun (WGS) entry which is preliminary data.</text>
</comment>
<keyword evidence="2" id="KW-0031">Aminopeptidase</keyword>
<dbReference type="InterPro" id="IPR050344">
    <property type="entry name" value="Peptidase_M1_aminopeptidases"/>
</dbReference>
<sequence length="590" mass="67299">MCLAIQLTSCNFAWSYILRANEYRASSYNVVIKVYLPNYVEFPASKNLTTEGEVTINMEVIHTTNVIVLNMKNIILFPDQCEARSGRIRLTITNINIEDQFDRVTFTLSETLHIGQEVSLKVTYSGKINDKLDGLYQTTYTDSQGNPKIAVVSKCEPMSARMIVPCLDEPEYKAIWNVTIIHPNGTTAIANALELNETSEPNGLWKVSRFHPTPILASYLIALFVSEFGYEESFTKRGVRFRVWSTPMTREQRSYGVKAAVTFMEFFEEYVGVQDIVMKQDLVALPDFSSGAMENWGLVTFRESLLLGDGLPKPDRLSPQQIIIAHELAHQWFGNMVTLKGWEDLWLNEGFANYFENVMPYEKKDRGLTLSSRGARDFERALQADSFASSRPLSSVITSTSEVYETFDSISYDKGSAVIAMTVKIIGKQQFRKGVHHYIEKFSLRNAKGDDWWKSLDEVLNSTRKGPDGGMLKMWYFGSQWTKQMGFPLVTVETMNSTTIKIDQQRFLIGPYTVELLKYRSPSYGYKWDVPLFYQVGRKKVGFKWLKRGGVWRGFYTFHHFAAQEAREVSRCELTSRLSTHAVVAANVAT</sequence>
<dbReference type="Gene3D" id="1.10.390.10">
    <property type="entry name" value="Neutral Protease Domain 2"/>
    <property type="match status" value="1"/>
</dbReference>
<evidence type="ECO:0000256" key="4">
    <source>
        <dbReference type="ARBA" id="ARBA00022723"/>
    </source>
</evidence>
<dbReference type="InterPro" id="IPR034016">
    <property type="entry name" value="M1_APN-typ"/>
</dbReference>
<evidence type="ECO:0000259" key="12">
    <source>
        <dbReference type="Pfam" id="PF17900"/>
    </source>
</evidence>
<evidence type="ECO:0000313" key="14">
    <source>
        <dbReference type="Proteomes" id="UP000024635"/>
    </source>
</evidence>
<dbReference type="InterPro" id="IPR027268">
    <property type="entry name" value="Peptidase_M4/M1_CTD_sf"/>
</dbReference>
<name>A0A016V0C3_9BILA</name>
<keyword evidence="14" id="KW-1185">Reference proteome</keyword>
<dbReference type="GO" id="GO:0005615">
    <property type="term" value="C:extracellular space"/>
    <property type="evidence" value="ECO:0007669"/>
    <property type="project" value="TreeGrafter"/>
</dbReference>
<dbReference type="Pfam" id="PF01433">
    <property type="entry name" value="Peptidase_M1"/>
    <property type="match status" value="1"/>
</dbReference>
<evidence type="ECO:0000256" key="5">
    <source>
        <dbReference type="ARBA" id="ARBA00022801"/>
    </source>
</evidence>
<feature type="domain" description="Peptidase M1 membrane alanine aminopeptidase" evidence="11">
    <location>
        <begin position="256"/>
        <end position="461"/>
    </location>
</feature>
<dbReference type="GO" id="GO:0006508">
    <property type="term" value="P:proteolysis"/>
    <property type="evidence" value="ECO:0007669"/>
    <property type="project" value="UniProtKB-KW"/>
</dbReference>
<keyword evidence="4 9" id="KW-0479">Metal-binding</keyword>
<evidence type="ECO:0000256" key="2">
    <source>
        <dbReference type="ARBA" id="ARBA00022438"/>
    </source>
</evidence>
<protein>
    <submittedName>
        <fullName evidence="13">Uncharacterized protein</fullName>
    </submittedName>
</protein>
<dbReference type="EMBL" id="JARK01001357">
    <property type="protein sequence ID" value="EYC20701.1"/>
    <property type="molecule type" value="Genomic_DNA"/>
</dbReference>
<proteinExistence type="inferred from homology"/>
<accession>A0A016V0C3</accession>
<comment type="cofactor">
    <cofactor evidence="9">
        <name>Zn(2+)</name>
        <dbReference type="ChEBI" id="CHEBI:29105"/>
    </cofactor>
    <text evidence="9">Binds 1 zinc ion per subunit.</text>
</comment>
<keyword evidence="3" id="KW-0645">Protease</keyword>
<feature type="site" description="Transition state stabilizer" evidence="10">
    <location>
        <position position="412"/>
    </location>
</feature>
<keyword evidence="7" id="KW-0482">Metalloprotease</keyword>
<keyword evidence="5" id="KW-0378">Hydrolase</keyword>
<dbReference type="PANTHER" id="PTHR11533:SF301">
    <property type="entry name" value="AMINOPEPTIDASE"/>
    <property type="match status" value="1"/>
</dbReference>
<dbReference type="GO" id="GO:0043171">
    <property type="term" value="P:peptide catabolic process"/>
    <property type="evidence" value="ECO:0007669"/>
    <property type="project" value="TreeGrafter"/>
</dbReference>
<dbReference type="InterPro" id="IPR014782">
    <property type="entry name" value="Peptidase_M1_dom"/>
</dbReference>
<evidence type="ECO:0000259" key="11">
    <source>
        <dbReference type="Pfam" id="PF01433"/>
    </source>
</evidence>
<dbReference type="STRING" id="53326.A0A016V0C3"/>
<dbReference type="Proteomes" id="UP000024635">
    <property type="component" value="Unassembled WGS sequence"/>
</dbReference>
<dbReference type="CDD" id="cd09601">
    <property type="entry name" value="M1_APN-Q_like"/>
    <property type="match status" value="1"/>
</dbReference>
<evidence type="ECO:0000256" key="3">
    <source>
        <dbReference type="ARBA" id="ARBA00022670"/>
    </source>
</evidence>
<dbReference type="InterPro" id="IPR042097">
    <property type="entry name" value="Aminopeptidase_N-like_N_sf"/>
</dbReference>
<dbReference type="OrthoDB" id="5786529at2759"/>
<dbReference type="GO" id="GO:0008270">
    <property type="term" value="F:zinc ion binding"/>
    <property type="evidence" value="ECO:0007669"/>
    <property type="project" value="InterPro"/>
</dbReference>